<organism evidence="2 3">
    <name type="scientific">Marinomonas spartinae</name>
    <dbReference type="NCBI Taxonomy" id="1792290"/>
    <lineage>
        <taxon>Bacteria</taxon>
        <taxon>Pseudomonadati</taxon>
        <taxon>Pseudomonadota</taxon>
        <taxon>Gammaproteobacteria</taxon>
        <taxon>Oceanospirillales</taxon>
        <taxon>Oceanospirillaceae</taxon>
        <taxon>Marinomonas</taxon>
    </lineage>
</organism>
<evidence type="ECO:0008006" key="4">
    <source>
        <dbReference type="Google" id="ProtNLM"/>
    </source>
</evidence>
<reference evidence="2 3" key="1">
    <citation type="submission" date="2016-06" db="EMBL/GenBank/DDBJ databases">
        <authorList>
            <person name="Kjaerup R.B."/>
            <person name="Dalgaard T.S."/>
            <person name="Juul-Madsen H.R."/>
        </authorList>
    </citation>
    <scope>NUCLEOTIDE SEQUENCE [LARGE SCALE GENOMIC DNA]</scope>
    <source>
        <strain evidence="2 3">CECT 8886</strain>
    </source>
</reference>
<gene>
    <name evidence="2" type="ORF">MSP8886_01181</name>
</gene>
<keyword evidence="1" id="KW-0732">Signal</keyword>
<dbReference type="Proteomes" id="UP000092544">
    <property type="component" value="Unassembled WGS sequence"/>
</dbReference>
<accession>A0A1A8T9X6</accession>
<protein>
    <recommendedName>
        <fullName evidence="4">Lipoprotein</fullName>
    </recommendedName>
</protein>
<evidence type="ECO:0000313" key="2">
    <source>
        <dbReference type="EMBL" id="SBS28455.1"/>
    </source>
</evidence>
<name>A0A1A8T9X6_9GAMM</name>
<evidence type="ECO:0000256" key="1">
    <source>
        <dbReference type="SAM" id="SignalP"/>
    </source>
</evidence>
<sequence>MIGQRCFVRLLLTVFLLLSSCVTMAIEKSDESYSDLSTYSVELSKKLHVIPYSILHISNKVSAAVVTPSGLVQVSVSCNDDKTYWNYRITPKRVYPYPGGYDKYSLPKRLNDYSSQVLHSSPYISNACKSKSDWRVIRYGDKKNNTPGILMDINSLHTTRSGDIFLWSASNEPVVAYDLPFQAPYGYKFEGDLIDCSSKKIAQLVGYDVDDQFRVTDGLVMNRIDYEAISSDPSDYRNVIARAICRSKDQLRDKPLFSPVKKPIVDTKTLTAIPQEVLREITSQKLKEPIKQISQYRMTGTSTFEDKSSSFNDTSELSSTTTNGIWKIKTRTNNSSYKNIQLSFLGLINLSSTTNYGDGNSDSTVLSNLVLKGDWKDMIVGSHISYQVTRNMATSVAGLDYGKPEVTACVVEKKVPAATLYFSLSGNAKMITCHDSQDKNRQIRTSFFLEDYGFFINKDEDDTIKNVIDSSH</sequence>
<evidence type="ECO:0000313" key="3">
    <source>
        <dbReference type="Proteomes" id="UP000092544"/>
    </source>
</evidence>
<dbReference type="AlphaFoldDB" id="A0A1A8T9X6"/>
<proteinExistence type="predicted"/>
<dbReference type="EMBL" id="FLOB01000002">
    <property type="protein sequence ID" value="SBS28455.1"/>
    <property type="molecule type" value="Genomic_DNA"/>
</dbReference>
<keyword evidence="3" id="KW-1185">Reference proteome</keyword>
<feature type="chain" id="PRO_5008378912" description="Lipoprotein" evidence="1">
    <location>
        <begin position="26"/>
        <end position="472"/>
    </location>
</feature>
<dbReference type="PROSITE" id="PS51257">
    <property type="entry name" value="PROKAR_LIPOPROTEIN"/>
    <property type="match status" value="1"/>
</dbReference>
<feature type="signal peptide" evidence="1">
    <location>
        <begin position="1"/>
        <end position="25"/>
    </location>
</feature>